<keyword evidence="4" id="KW-1185">Reference proteome</keyword>
<dbReference type="EMBL" id="CAJVPJ010000505">
    <property type="protein sequence ID" value="CAG8531750.1"/>
    <property type="molecule type" value="Genomic_DNA"/>
</dbReference>
<protein>
    <submittedName>
        <fullName evidence="3">2904_t:CDS:1</fullName>
    </submittedName>
</protein>
<keyword evidence="2" id="KW-0812">Transmembrane</keyword>
<feature type="compositionally biased region" description="Polar residues" evidence="1">
    <location>
        <begin position="503"/>
        <end position="528"/>
    </location>
</feature>
<dbReference type="Gene3D" id="1.20.1070.10">
    <property type="entry name" value="Rhodopsin 7-helix transmembrane proteins"/>
    <property type="match status" value="1"/>
</dbReference>
<proteinExistence type="predicted"/>
<dbReference type="OrthoDB" id="100006at2759"/>
<feature type="transmembrane region" description="Helical" evidence="2">
    <location>
        <begin position="107"/>
        <end position="128"/>
    </location>
</feature>
<feature type="transmembrane region" description="Helical" evidence="2">
    <location>
        <begin position="198"/>
        <end position="218"/>
    </location>
</feature>
<accession>A0A9N9FG45</accession>
<keyword evidence="2" id="KW-1133">Transmembrane helix</keyword>
<evidence type="ECO:0000256" key="1">
    <source>
        <dbReference type="SAM" id="MobiDB-lite"/>
    </source>
</evidence>
<keyword evidence="2" id="KW-0472">Membrane</keyword>
<organism evidence="3 4">
    <name type="scientific">Paraglomus occultum</name>
    <dbReference type="NCBI Taxonomy" id="144539"/>
    <lineage>
        <taxon>Eukaryota</taxon>
        <taxon>Fungi</taxon>
        <taxon>Fungi incertae sedis</taxon>
        <taxon>Mucoromycota</taxon>
        <taxon>Glomeromycotina</taxon>
        <taxon>Glomeromycetes</taxon>
        <taxon>Paraglomerales</taxon>
        <taxon>Paraglomeraceae</taxon>
        <taxon>Paraglomus</taxon>
    </lineage>
</organism>
<reference evidence="3" key="1">
    <citation type="submission" date="2021-06" db="EMBL/GenBank/DDBJ databases">
        <authorList>
            <person name="Kallberg Y."/>
            <person name="Tangrot J."/>
            <person name="Rosling A."/>
        </authorList>
    </citation>
    <scope>NUCLEOTIDE SEQUENCE</scope>
    <source>
        <strain evidence="3">IA702</strain>
    </source>
</reference>
<feature type="region of interest" description="Disordered" evidence="1">
    <location>
        <begin position="483"/>
        <end position="528"/>
    </location>
</feature>
<sequence>MPLAPDAIAYYALHIIAIPLSLFTFIIYRRNTHYSSIAYYSLTTVIFALVTCSIAFISNGHAANAELCIFQGMIVSYCLVAIGIWTLSITFSMWWSIFKGEDIETPTWFWLGTWLLPVSGTTVASVVAARSGSIEEWNYFCMITEPLIATSLGVFLTISLSGLGACVLSGINAFALYQFWKGKRQGMFADEIEMHIRTLTFGILNSITLLILSGTRIIQIINLNDLPTYSAYPDFLTCLFPYITFFAFTTTAEAQRCWALRWVSSPCVNRANDVLDQFSIVYPPKKASVLSEHGGNGKNSGNEDLSNTYTENYTGEPSHAMIEQRNSQHSGFLQVASPFTHDPSRNRQSGVISVKGKKRASDTFRASVHQFLRASITSVNQLGSRISPQIISHQQDDPTKSDINQNVTISIDDPEHLSFNNFARPYEKSLGNWQAEGGVPLRTSRNRDSFPVYPSAQLNYPMARTDETEPVERKSRKSLYEMLKRKRKDAKEKRAKRPGRSKIFSTPMISSPARFTSSPRTASSYHPK</sequence>
<feature type="transmembrane region" description="Helical" evidence="2">
    <location>
        <begin position="148"/>
        <end position="177"/>
    </location>
</feature>
<dbReference type="Proteomes" id="UP000789572">
    <property type="component" value="Unassembled WGS sequence"/>
</dbReference>
<feature type="transmembrane region" description="Helical" evidence="2">
    <location>
        <begin position="37"/>
        <end position="57"/>
    </location>
</feature>
<comment type="caution">
    <text evidence="3">The sequence shown here is derived from an EMBL/GenBank/DDBJ whole genome shotgun (WGS) entry which is preliminary data.</text>
</comment>
<feature type="transmembrane region" description="Helical" evidence="2">
    <location>
        <begin position="69"/>
        <end position="95"/>
    </location>
</feature>
<evidence type="ECO:0000313" key="4">
    <source>
        <dbReference type="Proteomes" id="UP000789572"/>
    </source>
</evidence>
<evidence type="ECO:0000313" key="3">
    <source>
        <dbReference type="EMBL" id="CAG8531750.1"/>
    </source>
</evidence>
<evidence type="ECO:0000256" key="2">
    <source>
        <dbReference type="SAM" id="Phobius"/>
    </source>
</evidence>
<feature type="transmembrane region" description="Helical" evidence="2">
    <location>
        <begin position="7"/>
        <end position="28"/>
    </location>
</feature>
<dbReference type="AlphaFoldDB" id="A0A9N9FG45"/>
<name>A0A9N9FG45_9GLOM</name>
<feature type="non-terminal residue" evidence="3">
    <location>
        <position position="1"/>
    </location>
</feature>
<feature type="compositionally biased region" description="Basic residues" evidence="1">
    <location>
        <begin position="484"/>
        <end position="500"/>
    </location>
</feature>
<gene>
    <name evidence="3" type="ORF">POCULU_LOCUS4094</name>
</gene>